<dbReference type="AlphaFoldDB" id="A0A3Q2C7X1"/>
<name>A0A3Q2C7X1_CYPVA</name>
<keyword evidence="4" id="KW-1003">Cell membrane</keyword>
<dbReference type="Ensembl" id="ENSCVAT00000014528.1">
    <property type="protein sequence ID" value="ENSCVAP00000000763.1"/>
    <property type="gene ID" value="ENSCVAG00000001706.1"/>
</dbReference>
<feature type="transmembrane region" description="Helical" evidence="12">
    <location>
        <begin position="508"/>
        <end position="531"/>
    </location>
</feature>
<evidence type="ECO:0000256" key="10">
    <source>
        <dbReference type="ARBA" id="ARBA00023201"/>
    </source>
</evidence>
<evidence type="ECO:0000256" key="12">
    <source>
        <dbReference type="SAM" id="Phobius"/>
    </source>
</evidence>
<accession>A0A3Q2C7X1</accession>
<dbReference type="PROSITE" id="PS50283">
    <property type="entry name" value="NA_SOLUT_SYMP_3"/>
    <property type="match status" value="1"/>
</dbReference>
<evidence type="ECO:0000313" key="13">
    <source>
        <dbReference type="Ensembl" id="ENSCVAP00000000763.1"/>
    </source>
</evidence>
<evidence type="ECO:0000256" key="2">
    <source>
        <dbReference type="ARBA" id="ARBA00006434"/>
    </source>
</evidence>
<keyword evidence="6 12" id="KW-1133">Transmembrane helix</keyword>
<feature type="transmembrane region" description="Helical" evidence="12">
    <location>
        <begin position="429"/>
        <end position="449"/>
    </location>
</feature>
<dbReference type="GO" id="GO:0070062">
    <property type="term" value="C:extracellular exosome"/>
    <property type="evidence" value="ECO:0007669"/>
    <property type="project" value="TreeGrafter"/>
</dbReference>
<feature type="transmembrane region" description="Helical" evidence="12">
    <location>
        <begin position="181"/>
        <end position="205"/>
    </location>
</feature>
<evidence type="ECO:0000256" key="1">
    <source>
        <dbReference type="ARBA" id="ARBA00004651"/>
    </source>
</evidence>
<keyword evidence="9 12" id="KW-0472">Membrane</keyword>
<comment type="similarity">
    <text evidence="2 11">Belongs to the sodium:solute symporter (SSF) (TC 2.A.21) family.</text>
</comment>
<dbReference type="GO" id="GO:0005886">
    <property type="term" value="C:plasma membrane"/>
    <property type="evidence" value="ECO:0007669"/>
    <property type="project" value="UniProtKB-SubCell"/>
</dbReference>
<feature type="transmembrane region" description="Helical" evidence="12">
    <location>
        <begin position="54"/>
        <end position="73"/>
    </location>
</feature>
<dbReference type="PANTHER" id="PTHR42985:SF10">
    <property type="entry name" value="SODIUM-COUPLED MONOCARBOXYLATE TRANSPORTER 1"/>
    <property type="match status" value="1"/>
</dbReference>
<evidence type="ECO:0000256" key="11">
    <source>
        <dbReference type="RuleBase" id="RU362091"/>
    </source>
</evidence>
<evidence type="ECO:0000256" key="7">
    <source>
        <dbReference type="ARBA" id="ARBA00023053"/>
    </source>
</evidence>
<reference evidence="13" key="1">
    <citation type="submission" date="2025-08" db="UniProtKB">
        <authorList>
            <consortium name="Ensembl"/>
        </authorList>
    </citation>
    <scope>IDENTIFICATION</scope>
</reference>
<evidence type="ECO:0000256" key="5">
    <source>
        <dbReference type="ARBA" id="ARBA00022692"/>
    </source>
</evidence>
<evidence type="ECO:0000313" key="14">
    <source>
        <dbReference type="Proteomes" id="UP000265020"/>
    </source>
</evidence>
<dbReference type="PANTHER" id="PTHR42985">
    <property type="entry name" value="SODIUM-COUPLED MONOCARBOXYLATE TRANSPORTER"/>
    <property type="match status" value="1"/>
</dbReference>
<dbReference type="Gene3D" id="1.20.1730.10">
    <property type="entry name" value="Sodium/glucose cotransporter"/>
    <property type="match status" value="1"/>
</dbReference>
<sequence>MSGNSVVGSFAVADYVVFALMLLVSAAVGVYYAWTDRSQRSSGDFLTGGRRLTALPVAMSLTASFMSAITVLANPAEVYRYGASIGFYAVSYVFTMLITSEVFLPVFYKLGITSTYESLSLKEHLTLLGFVQTNSMLPSPSTAVTGMDLWGAVISTGVVCTFYCTMGGLKAVVWTDVIQLGVMLAGFLAVIIRCVVIQGGVLPIISDSQHGGRLNLTDFDPNPLRRHTFWTLSIGGTFIWLSVYGINQAQVQRYISCKTMTHARLSLYINLLGLWSISLSSVFAGLCLFSVYKSCDPWTTGLISAPDQLMPYLVMDILGDYPGLPGLFVAAAYSGSLSTVSSSVNALAAVTVEDIVRPCGNFSEKQLSWISKGMSLFYGVLCIGMAGLASLMGGILQATISIFGIIGGPLLGLFTLGILCPFANSKGALSGLVSGLALSLWIGIGAQIYPPAPEMSRPLPLSTDGCNFTVAPGLNWTSSTLPFQNATAVVSVHNSVKPLLADLYSLSYLYFSPLGTIVAIGVGLVVSILTAQSGAKKDREMTFGNSNPAFSDFEMDLTRNSAS</sequence>
<feature type="transmembrane region" description="Helical" evidence="12">
    <location>
        <begin position="312"/>
        <end position="333"/>
    </location>
</feature>
<evidence type="ECO:0000256" key="8">
    <source>
        <dbReference type="ARBA" id="ARBA00023065"/>
    </source>
</evidence>
<keyword evidence="8" id="KW-0406">Ion transport</keyword>
<dbReference type="GeneTree" id="ENSGT00940000155166"/>
<keyword evidence="10" id="KW-0739">Sodium transport</keyword>
<dbReference type="NCBIfam" id="TIGR00813">
    <property type="entry name" value="sss"/>
    <property type="match status" value="1"/>
</dbReference>
<comment type="subcellular location">
    <subcellularLocation>
        <location evidence="1">Cell membrane</location>
        <topology evidence="1">Multi-pass membrane protein</topology>
    </subcellularLocation>
</comment>
<feature type="transmembrane region" description="Helical" evidence="12">
    <location>
        <begin position="149"/>
        <end position="169"/>
    </location>
</feature>
<keyword evidence="5 12" id="KW-0812">Transmembrane</keyword>
<proteinExistence type="inferred from homology"/>
<dbReference type="GO" id="GO:0015730">
    <property type="term" value="P:propanoate transmembrane transport"/>
    <property type="evidence" value="ECO:0007669"/>
    <property type="project" value="TreeGrafter"/>
</dbReference>
<dbReference type="GO" id="GO:0005343">
    <property type="term" value="F:organic acid:sodium symporter activity"/>
    <property type="evidence" value="ECO:0007669"/>
    <property type="project" value="TreeGrafter"/>
</dbReference>
<reference evidence="13" key="2">
    <citation type="submission" date="2025-09" db="UniProtKB">
        <authorList>
            <consortium name="Ensembl"/>
        </authorList>
    </citation>
    <scope>IDENTIFICATION</scope>
</reference>
<protein>
    <submittedName>
        <fullName evidence="13">Solute carrier family 5 member 8</fullName>
    </submittedName>
</protein>
<feature type="transmembrane region" description="Helical" evidence="12">
    <location>
        <begin position="12"/>
        <end position="34"/>
    </location>
</feature>
<feature type="transmembrane region" description="Helical" evidence="12">
    <location>
        <begin position="402"/>
        <end position="422"/>
    </location>
</feature>
<feature type="transmembrane region" description="Helical" evidence="12">
    <location>
        <begin position="85"/>
        <end position="108"/>
    </location>
</feature>
<dbReference type="Proteomes" id="UP000265020">
    <property type="component" value="Unassembled WGS sequence"/>
</dbReference>
<dbReference type="InterPro" id="IPR001734">
    <property type="entry name" value="Na/solute_symporter"/>
</dbReference>
<feature type="transmembrane region" description="Helical" evidence="12">
    <location>
        <begin position="267"/>
        <end position="292"/>
    </location>
</feature>
<dbReference type="InterPro" id="IPR038377">
    <property type="entry name" value="Na/Glc_symporter_sf"/>
</dbReference>
<evidence type="ECO:0000256" key="4">
    <source>
        <dbReference type="ARBA" id="ARBA00022475"/>
    </source>
</evidence>
<evidence type="ECO:0000256" key="9">
    <source>
        <dbReference type="ARBA" id="ARBA00023136"/>
    </source>
</evidence>
<keyword evidence="14" id="KW-1185">Reference proteome</keyword>
<feature type="transmembrane region" description="Helical" evidence="12">
    <location>
        <begin position="375"/>
        <end position="396"/>
    </location>
</feature>
<organism evidence="13 14">
    <name type="scientific">Cyprinodon variegatus</name>
    <name type="common">Sheepshead minnow</name>
    <dbReference type="NCBI Taxonomy" id="28743"/>
    <lineage>
        <taxon>Eukaryota</taxon>
        <taxon>Metazoa</taxon>
        <taxon>Chordata</taxon>
        <taxon>Craniata</taxon>
        <taxon>Vertebrata</taxon>
        <taxon>Euteleostomi</taxon>
        <taxon>Actinopterygii</taxon>
        <taxon>Neopterygii</taxon>
        <taxon>Teleostei</taxon>
        <taxon>Neoteleostei</taxon>
        <taxon>Acanthomorphata</taxon>
        <taxon>Ovalentaria</taxon>
        <taxon>Atherinomorphae</taxon>
        <taxon>Cyprinodontiformes</taxon>
        <taxon>Cyprinodontidae</taxon>
        <taxon>Cyprinodon</taxon>
    </lineage>
</organism>
<dbReference type="InterPro" id="IPR051163">
    <property type="entry name" value="Sodium:Solute_Symporter_SSF"/>
</dbReference>
<evidence type="ECO:0000256" key="6">
    <source>
        <dbReference type="ARBA" id="ARBA00022989"/>
    </source>
</evidence>
<keyword evidence="3" id="KW-0813">Transport</keyword>
<feature type="transmembrane region" description="Helical" evidence="12">
    <location>
        <begin position="228"/>
        <end position="246"/>
    </location>
</feature>
<keyword evidence="7" id="KW-0915">Sodium</keyword>
<dbReference type="Pfam" id="PF00474">
    <property type="entry name" value="SSF"/>
    <property type="match status" value="2"/>
</dbReference>
<evidence type="ECO:0000256" key="3">
    <source>
        <dbReference type="ARBA" id="ARBA00022448"/>
    </source>
</evidence>